<dbReference type="EMBL" id="QZWG01000007">
    <property type="protein sequence ID" value="RZC02594.1"/>
    <property type="molecule type" value="Genomic_DNA"/>
</dbReference>
<name>A0A445JVQ0_GLYSO</name>
<dbReference type="AlphaFoldDB" id="A0A445JVQ0"/>
<gene>
    <name evidence="1" type="ORF">D0Y65_017635</name>
</gene>
<sequence>MEKSSSSYTIEARSRVFCLCNVEAPLVTSWTEDNPGRRFYGCGQYKIVVVELLNWLPFMRLISIGENTGILLPRIERISGVNYCFLVLNNLPGYVKSQAPTHCLPITFFISKWVTHGGKCNNANGSPLFCLD</sequence>
<organism evidence="1 2">
    <name type="scientific">Glycine soja</name>
    <name type="common">Wild soybean</name>
    <dbReference type="NCBI Taxonomy" id="3848"/>
    <lineage>
        <taxon>Eukaryota</taxon>
        <taxon>Viridiplantae</taxon>
        <taxon>Streptophyta</taxon>
        <taxon>Embryophyta</taxon>
        <taxon>Tracheophyta</taxon>
        <taxon>Spermatophyta</taxon>
        <taxon>Magnoliopsida</taxon>
        <taxon>eudicotyledons</taxon>
        <taxon>Gunneridae</taxon>
        <taxon>Pentapetalae</taxon>
        <taxon>rosids</taxon>
        <taxon>fabids</taxon>
        <taxon>Fabales</taxon>
        <taxon>Fabaceae</taxon>
        <taxon>Papilionoideae</taxon>
        <taxon>50 kb inversion clade</taxon>
        <taxon>NPAAA clade</taxon>
        <taxon>indigoferoid/millettioid clade</taxon>
        <taxon>Phaseoleae</taxon>
        <taxon>Glycine</taxon>
        <taxon>Glycine subgen. Soja</taxon>
    </lineage>
</organism>
<protein>
    <submittedName>
        <fullName evidence="1">Uncharacterized protein</fullName>
    </submittedName>
</protein>
<reference evidence="1 2" key="1">
    <citation type="submission" date="2018-09" db="EMBL/GenBank/DDBJ databases">
        <title>A high-quality reference genome of wild soybean provides a powerful tool to mine soybean genomes.</title>
        <authorList>
            <person name="Xie M."/>
            <person name="Chung C.Y.L."/>
            <person name="Li M.-W."/>
            <person name="Wong F.-L."/>
            <person name="Chan T.-F."/>
            <person name="Lam H.-M."/>
        </authorList>
    </citation>
    <scope>NUCLEOTIDE SEQUENCE [LARGE SCALE GENOMIC DNA]</scope>
    <source>
        <strain evidence="2">cv. W05</strain>
        <tissue evidence="1">Hypocotyl of etiolated seedlings</tissue>
    </source>
</reference>
<evidence type="ECO:0000313" key="2">
    <source>
        <dbReference type="Proteomes" id="UP000289340"/>
    </source>
</evidence>
<proteinExistence type="predicted"/>
<keyword evidence="2" id="KW-1185">Reference proteome</keyword>
<evidence type="ECO:0000313" key="1">
    <source>
        <dbReference type="EMBL" id="RZC02594.1"/>
    </source>
</evidence>
<accession>A0A445JVQ0</accession>
<comment type="caution">
    <text evidence="1">The sequence shown here is derived from an EMBL/GenBank/DDBJ whole genome shotgun (WGS) entry which is preliminary data.</text>
</comment>
<dbReference type="Proteomes" id="UP000289340">
    <property type="component" value="Chromosome 7"/>
</dbReference>